<name>A0A8E2JMJ1_9PEZI</name>
<feature type="non-terminal residue" evidence="3">
    <location>
        <position position="167"/>
    </location>
</feature>
<evidence type="ECO:0000313" key="3">
    <source>
        <dbReference type="EMBL" id="OCL02582.1"/>
    </source>
</evidence>
<feature type="region of interest" description="Disordered" evidence="1">
    <location>
        <begin position="1"/>
        <end position="25"/>
    </location>
</feature>
<evidence type="ECO:0000313" key="4">
    <source>
        <dbReference type="Proteomes" id="UP000250140"/>
    </source>
</evidence>
<protein>
    <recommendedName>
        <fullName evidence="2">Hemerythrin-like domain-containing protein</fullName>
    </recommendedName>
</protein>
<dbReference type="InterPro" id="IPR012312">
    <property type="entry name" value="Hemerythrin-like"/>
</dbReference>
<evidence type="ECO:0000259" key="2">
    <source>
        <dbReference type="Pfam" id="PF01814"/>
    </source>
</evidence>
<dbReference type="EMBL" id="KV750925">
    <property type="protein sequence ID" value="OCL02582.1"/>
    <property type="molecule type" value="Genomic_DNA"/>
</dbReference>
<sequence>KPSSQADGPSKLIETPVHAQKPLGQSSNKDQFVNAASLMALAHNMILQGLNSICRHASQVFPKDYRAFIGYAYCRYQVIQAHHDCEETVLFPIIKQQAGGKGIMNENIEQHRAFKAGLEAYKLYLLFLSTAPQRFSRAHLDRIVDDLAPPLCEHPTRKTLYLLSLSR</sequence>
<gene>
    <name evidence="3" type="ORF">AOQ84DRAFT_269042</name>
</gene>
<dbReference type="Gene3D" id="1.20.120.520">
    <property type="entry name" value="nmb1532 protein domain like"/>
    <property type="match status" value="1"/>
</dbReference>
<feature type="non-terminal residue" evidence="3">
    <location>
        <position position="1"/>
    </location>
</feature>
<dbReference type="Proteomes" id="UP000250140">
    <property type="component" value="Unassembled WGS sequence"/>
</dbReference>
<proteinExistence type="predicted"/>
<evidence type="ECO:0000256" key="1">
    <source>
        <dbReference type="SAM" id="MobiDB-lite"/>
    </source>
</evidence>
<reference evidence="3 4" key="1">
    <citation type="journal article" date="2016" name="Nat. Commun.">
        <title>Ectomycorrhizal ecology is imprinted in the genome of the dominant symbiotic fungus Cenococcum geophilum.</title>
        <authorList>
            <consortium name="DOE Joint Genome Institute"/>
            <person name="Peter M."/>
            <person name="Kohler A."/>
            <person name="Ohm R.A."/>
            <person name="Kuo A."/>
            <person name="Krutzmann J."/>
            <person name="Morin E."/>
            <person name="Arend M."/>
            <person name="Barry K.W."/>
            <person name="Binder M."/>
            <person name="Choi C."/>
            <person name="Clum A."/>
            <person name="Copeland A."/>
            <person name="Grisel N."/>
            <person name="Haridas S."/>
            <person name="Kipfer T."/>
            <person name="LaButti K."/>
            <person name="Lindquist E."/>
            <person name="Lipzen A."/>
            <person name="Maire R."/>
            <person name="Meier B."/>
            <person name="Mihaltcheva S."/>
            <person name="Molinier V."/>
            <person name="Murat C."/>
            <person name="Poggeler S."/>
            <person name="Quandt C.A."/>
            <person name="Sperisen C."/>
            <person name="Tritt A."/>
            <person name="Tisserant E."/>
            <person name="Crous P.W."/>
            <person name="Henrissat B."/>
            <person name="Nehls U."/>
            <person name="Egli S."/>
            <person name="Spatafora J.W."/>
            <person name="Grigoriev I.V."/>
            <person name="Martin F.M."/>
        </authorList>
    </citation>
    <scope>NUCLEOTIDE SEQUENCE [LARGE SCALE GENOMIC DNA]</scope>
    <source>
        <strain evidence="3 4">CBS 207.34</strain>
    </source>
</reference>
<dbReference type="OrthoDB" id="58416at2759"/>
<dbReference type="Pfam" id="PF01814">
    <property type="entry name" value="Hemerythrin"/>
    <property type="match status" value="1"/>
</dbReference>
<dbReference type="CDD" id="cd12108">
    <property type="entry name" value="Hr-like"/>
    <property type="match status" value="1"/>
</dbReference>
<keyword evidence="4" id="KW-1185">Reference proteome</keyword>
<dbReference type="PANTHER" id="PTHR38048:SF2">
    <property type="entry name" value="HEMERYTHRIN-LIKE DOMAIN-CONTAINING PROTEIN"/>
    <property type="match status" value="1"/>
</dbReference>
<feature type="domain" description="Hemerythrin-like" evidence="2">
    <location>
        <begin position="37"/>
        <end position="129"/>
    </location>
</feature>
<dbReference type="AlphaFoldDB" id="A0A8E2JMJ1"/>
<dbReference type="InterPro" id="IPR053206">
    <property type="entry name" value="Dimeric_xanthone_biosynth"/>
</dbReference>
<organism evidence="3 4">
    <name type="scientific">Glonium stellatum</name>
    <dbReference type="NCBI Taxonomy" id="574774"/>
    <lineage>
        <taxon>Eukaryota</taxon>
        <taxon>Fungi</taxon>
        <taxon>Dikarya</taxon>
        <taxon>Ascomycota</taxon>
        <taxon>Pezizomycotina</taxon>
        <taxon>Dothideomycetes</taxon>
        <taxon>Pleosporomycetidae</taxon>
        <taxon>Gloniales</taxon>
        <taxon>Gloniaceae</taxon>
        <taxon>Glonium</taxon>
    </lineage>
</organism>
<dbReference type="PANTHER" id="PTHR38048">
    <property type="entry name" value="EXPRESSED PROTEIN"/>
    <property type="match status" value="1"/>
</dbReference>
<accession>A0A8E2JMJ1</accession>